<dbReference type="InterPro" id="IPR004567">
    <property type="entry name" value="Type_II_PanK"/>
</dbReference>
<dbReference type="Gene3D" id="3.30.420.510">
    <property type="match status" value="1"/>
</dbReference>
<dbReference type="GO" id="GO:0015937">
    <property type="term" value="P:coenzyme A biosynthetic process"/>
    <property type="evidence" value="ECO:0007669"/>
    <property type="project" value="UniProtKB-KW"/>
</dbReference>
<dbReference type="PANTHER" id="PTHR12280:SF20">
    <property type="entry name" value="4'-PHOSPHOPANTETHEINE PHOSPHATASE"/>
    <property type="match status" value="1"/>
</dbReference>
<dbReference type="Gene3D" id="3.30.420.40">
    <property type="match status" value="1"/>
</dbReference>
<dbReference type="GO" id="GO:0005634">
    <property type="term" value="C:nucleus"/>
    <property type="evidence" value="ECO:0007669"/>
    <property type="project" value="TreeGrafter"/>
</dbReference>
<organism evidence="4 5">
    <name type="scientific">Salarias fasciatus</name>
    <name type="common">Jewelled blenny</name>
    <name type="synonym">Blennius fasciatus</name>
    <dbReference type="NCBI Taxonomy" id="181472"/>
    <lineage>
        <taxon>Eukaryota</taxon>
        <taxon>Metazoa</taxon>
        <taxon>Chordata</taxon>
        <taxon>Craniata</taxon>
        <taxon>Vertebrata</taxon>
        <taxon>Euteleostomi</taxon>
        <taxon>Actinopterygii</taxon>
        <taxon>Neopterygii</taxon>
        <taxon>Teleostei</taxon>
        <taxon>Neoteleostei</taxon>
        <taxon>Acanthomorphata</taxon>
        <taxon>Ovalentaria</taxon>
        <taxon>Blenniimorphae</taxon>
        <taxon>Blenniiformes</taxon>
        <taxon>Blennioidei</taxon>
        <taxon>Blenniidae</taxon>
        <taxon>Salariinae</taxon>
        <taxon>Salarias</taxon>
    </lineage>
</organism>
<dbReference type="InterPro" id="IPR043129">
    <property type="entry name" value="ATPase_NBD"/>
</dbReference>
<dbReference type="AlphaFoldDB" id="A0A672J9L7"/>
<dbReference type="PANTHER" id="PTHR12280">
    <property type="entry name" value="PANTOTHENATE KINASE"/>
    <property type="match status" value="1"/>
</dbReference>
<dbReference type="FunFam" id="3.30.420.510:FF:000002">
    <property type="entry name" value="Pantothenate kinase 4"/>
    <property type="match status" value="1"/>
</dbReference>
<reference evidence="4" key="1">
    <citation type="submission" date="2019-06" db="EMBL/GenBank/DDBJ databases">
        <authorList>
            <consortium name="Wellcome Sanger Institute Data Sharing"/>
        </authorList>
    </citation>
    <scope>NUCLEOTIDE SEQUENCE [LARGE SCALE GENOMIC DNA]</scope>
</reference>
<evidence type="ECO:0000313" key="4">
    <source>
        <dbReference type="Ensembl" id="ENSSFAP00005049969.1"/>
    </source>
</evidence>
<proteinExistence type="predicted"/>
<keyword evidence="2" id="KW-0067">ATP-binding</keyword>
<dbReference type="CDD" id="cd24123">
    <property type="entry name" value="ASKHA_NBD_PanK-II_Pank4"/>
    <property type="match status" value="1"/>
</dbReference>
<keyword evidence="1" id="KW-0547">Nucleotide-binding</keyword>
<reference evidence="4" key="2">
    <citation type="submission" date="2025-08" db="UniProtKB">
        <authorList>
            <consortium name="Ensembl"/>
        </authorList>
    </citation>
    <scope>IDENTIFICATION</scope>
</reference>
<dbReference type="GO" id="GO:0005524">
    <property type="term" value="F:ATP binding"/>
    <property type="evidence" value="ECO:0007669"/>
    <property type="project" value="UniProtKB-KW"/>
</dbReference>
<dbReference type="SUPFAM" id="SSF53067">
    <property type="entry name" value="Actin-like ATPase domain"/>
    <property type="match status" value="2"/>
</dbReference>
<dbReference type="Pfam" id="PF03630">
    <property type="entry name" value="Fumble"/>
    <property type="match status" value="2"/>
</dbReference>
<dbReference type="Ensembl" id="ENSSFAT00005051600.1">
    <property type="protein sequence ID" value="ENSSFAP00005049969.1"/>
    <property type="gene ID" value="ENSSFAG00005024127.1"/>
</dbReference>
<accession>A0A672J9L7</accession>
<keyword evidence="3" id="KW-0173">Coenzyme A biosynthesis</keyword>
<evidence type="ECO:0000313" key="5">
    <source>
        <dbReference type="Proteomes" id="UP000472267"/>
    </source>
</evidence>
<name>A0A672J9L7_SALFA</name>
<dbReference type="GO" id="GO:0004594">
    <property type="term" value="F:pantothenate kinase activity"/>
    <property type="evidence" value="ECO:0007669"/>
    <property type="project" value="TreeGrafter"/>
</dbReference>
<sequence length="348" mass="38543">MAECGGVDSNRSGHTMDKSITLPPDEIFRNLENAKRFAIDIGGSLTKLAYYSTVQHKVAKYDLFDHTAKEATSDKLYEISVQEEVTARLHFIKFENAYIETCLDFIKDHLVNTETKVIKATGGGAHKFKELIERKLGLKVDKEDEMTCLIKGCNFVLKNIPHEAFVYAKHADSEFRFQTTNPDIFPYLLINIGSGVSIVKVELEGSSIGGGTFWGLGALLTKTKRFDELLQLASKGQHTSVDMLVKDIYGGSYGCLGLTGDLIASSFGKSATADKEFSKEDMAKSLLHMISNDIGQLAWHPVTMHTITYSINFFTKGEVQALFLRHEGYLGAIGAFLKGAEEDSKKNE</sequence>
<evidence type="ECO:0000256" key="3">
    <source>
        <dbReference type="ARBA" id="ARBA00022993"/>
    </source>
</evidence>
<protein>
    <submittedName>
        <fullName evidence="4">Pantothenate kinase 4 (inactive)</fullName>
    </submittedName>
</protein>
<evidence type="ECO:0000256" key="2">
    <source>
        <dbReference type="ARBA" id="ARBA00022840"/>
    </source>
</evidence>
<dbReference type="NCBIfam" id="TIGR00555">
    <property type="entry name" value="panK_eukar"/>
    <property type="match status" value="1"/>
</dbReference>
<keyword evidence="5" id="KW-1185">Reference proteome</keyword>
<dbReference type="Proteomes" id="UP000472267">
    <property type="component" value="Chromosome 5"/>
</dbReference>
<evidence type="ECO:0000256" key="1">
    <source>
        <dbReference type="ARBA" id="ARBA00022741"/>
    </source>
</evidence>
<reference evidence="4" key="3">
    <citation type="submission" date="2025-09" db="UniProtKB">
        <authorList>
            <consortium name="Ensembl"/>
        </authorList>
    </citation>
    <scope>IDENTIFICATION</scope>
</reference>
<dbReference type="GO" id="GO:0005829">
    <property type="term" value="C:cytosol"/>
    <property type="evidence" value="ECO:0007669"/>
    <property type="project" value="TreeGrafter"/>
</dbReference>